<dbReference type="KEGG" id="srm:SRM_01502"/>
<proteinExistence type="predicted"/>
<reference evidence="2" key="2">
    <citation type="submission" date="2010-04" db="EMBL/GenBank/DDBJ databases">
        <title>Genome sequence of Salinibacter ruber M8.</title>
        <authorList>
            <consortium name="Genoscope"/>
        </authorList>
    </citation>
    <scope>NUCLEOTIDE SEQUENCE [LARGE SCALE GENOMIC DNA]</scope>
    <source>
        <strain evidence="2">M8</strain>
    </source>
</reference>
<dbReference type="HOGENOM" id="CLU_1703000_0_0_10"/>
<reference evidence="1 2" key="1">
    <citation type="journal article" date="2010" name="ISME J.">
        <title>Fine-scale evolution: genomic, phenotypic and ecological differentiation in two coexisting Salinibacter ruber strains.</title>
        <authorList>
            <person name="Pena A."/>
            <person name="Teeling H."/>
            <person name="Huerta-Cepas J."/>
            <person name="Santos F."/>
            <person name="Yarza P."/>
            <person name="Brito-Echeverria J."/>
            <person name="Lucio M."/>
            <person name="Schmitt-Kopplin P."/>
            <person name="Meseguer I."/>
            <person name="Schenowitz C."/>
            <person name="Dossat C."/>
            <person name="Barbe V."/>
            <person name="Dopazo J."/>
            <person name="Rossello-Mora R."/>
            <person name="Schuler M."/>
            <person name="Glockner F.O."/>
            <person name="Amann R."/>
            <person name="Gabaldon T."/>
            <person name="Anton J."/>
        </authorList>
    </citation>
    <scope>NUCLEOTIDE SEQUENCE [LARGE SCALE GENOMIC DNA]</scope>
    <source>
        <strain evidence="1 2">M8</strain>
    </source>
</reference>
<evidence type="ECO:0000313" key="1">
    <source>
        <dbReference type="EMBL" id="CBH24423.1"/>
    </source>
</evidence>
<gene>
    <name evidence="1" type="ordered locus">SRM_01502</name>
</gene>
<dbReference type="AlphaFoldDB" id="D5H8R8"/>
<accession>D5H8R8</accession>
<protein>
    <submittedName>
        <fullName evidence="1">Uncharacterized protein</fullName>
    </submittedName>
</protein>
<name>D5H8R8_SALRM</name>
<dbReference type="Proteomes" id="UP000000933">
    <property type="component" value="Chromosome"/>
</dbReference>
<sequence>MSKIGLPFSKCHRTHIVPDRPATSRQPKTMPLDELSEHLQLSKQTLVRWTDRHLIDADLYWSLSDANEEIRMIDLTDETLDFLEDFAADYREDVVSRTEARRILKQIDRKKIKKLIRAGDVEDVEVDEETRVVVGSLEDYLMRRERVEEEEDDE</sequence>
<organism evidence="1 2">
    <name type="scientific">Salinibacter ruber (strain M8)</name>
    <dbReference type="NCBI Taxonomy" id="761659"/>
    <lineage>
        <taxon>Bacteria</taxon>
        <taxon>Pseudomonadati</taxon>
        <taxon>Rhodothermota</taxon>
        <taxon>Rhodothermia</taxon>
        <taxon>Rhodothermales</taxon>
        <taxon>Salinibacteraceae</taxon>
        <taxon>Salinibacter</taxon>
    </lineage>
</organism>
<evidence type="ECO:0000313" key="2">
    <source>
        <dbReference type="Proteomes" id="UP000000933"/>
    </source>
</evidence>
<dbReference type="EMBL" id="FP565814">
    <property type="protein sequence ID" value="CBH24423.1"/>
    <property type="molecule type" value="Genomic_DNA"/>
</dbReference>